<dbReference type="Proteomes" id="UP001284537">
    <property type="component" value="Unassembled WGS sequence"/>
</dbReference>
<evidence type="ECO:0000259" key="2">
    <source>
        <dbReference type="Pfam" id="PF04773"/>
    </source>
</evidence>
<evidence type="ECO:0000259" key="3">
    <source>
        <dbReference type="Pfam" id="PF16220"/>
    </source>
</evidence>
<dbReference type="Pfam" id="PF16344">
    <property type="entry name" value="FecR_C"/>
    <property type="match status" value="1"/>
</dbReference>
<dbReference type="Pfam" id="PF04773">
    <property type="entry name" value="FecR"/>
    <property type="match status" value="1"/>
</dbReference>
<dbReference type="InterPro" id="IPR032508">
    <property type="entry name" value="FecR_C"/>
</dbReference>
<dbReference type="EMBL" id="JAXARY010000003">
    <property type="protein sequence ID" value="MDX8126546.1"/>
    <property type="molecule type" value="Genomic_DNA"/>
</dbReference>
<dbReference type="InterPro" id="IPR012373">
    <property type="entry name" value="Ferrdict_sens_TM"/>
</dbReference>
<sequence length="325" mass="36433">MNRTTPPIPSSLHEQASHWVVRLRSPDCSASERRAFQDWLALSPQHRQSYQKAEAIWREFSGADVQTDPRLMAARDGLRRAQIERRRARRSLRLSIAASLLIAAIGMPLAWDWINTDCYSTLKGQRQHIALRDGSTIELNSNSQVRVRYGWRGREAVLDRGEALFSVAHDETKPFDVVAGHGKIHDIGTRFNVCMLNNAATVSVLEGEVAVATERRPDPQTLLAGQQIRYDTRGLASAPTRFDATTVAAWRDGVLVFKKTALAEVLAQLSRYHDIELRVADPQLQNLKVSGDFPTDDLNLALNAIGAALPIKAVRKNERLIEFER</sequence>
<reference evidence="5 6" key="1">
    <citation type="submission" date="2023-11" db="EMBL/GenBank/DDBJ databases">
        <authorList>
            <person name="Ouyang M.-Y."/>
        </authorList>
    </citation>
    <scope>NUCLEOTIDE SEQUENCE [LARGE SCALE GENOMIC DNA]</scope>
    <source>
        <strain evidence="5 6">OY6</strain>
    </source>
</reference>
<dbReference type="Pfam" id="PF16220">
    <property type="entry name" value="DUF4880"/>
    <property type="match status" value="1"/>
</dbReference>
<keyword evidence="1" id="KW-0472">Membrane</keyword>
<dbReference type="PANTHER" id="PTHR30273">
    <property type="entry name" value="PERIPLASMIC SIGNAL SENSOR AND SIGMA FACTOR ACTIVATOR FECR-RELATED"/>
    <property type="match status" value="1"/>
</dbReference>
<evidence type="ECO:0000259" key="4">
    <source>
        <dbReference type="Pfam" id="PF16344"/>
    </source>
</evidence>
<organism evidence="5 6">
    <name type="scientific">Methylomonas defluvii</name>
    <dbReference type="NCBI Taxonomy" id="3045149"/>
    <lineage>
        <taxon>Bacteria</taxon>
        <taxon>Pseudomonadati</taxon>
        <taxon>Pseudomonadota</taxon>
        <taxon>Gammaproteobacteria</taxon>
        <taxon>Methylococcales</taxon>
        <taxon>Methylococcaceae</taxon>
        <taxon>Methylomonas</taxon>
    </lineage>
</organism>
<keyword evidence="6" id="KW-1185">Reference proteome</keyword>
<accession>A0ABU4UAU7</accession>
<dbReference type="PANTHER" id="PTHR30273:SF2">
    <property type="entry name" value="PROTEIN FECR"/>
    <property type="match status" value="1"/>
</dbReference>
<feature type="domain" description="FecR protein" evidence="2">
    <location>
        <begin position="119"/>
        <end position="209"/>
    </location>
</feature>
<dbReference type="Gene3D" id="3.55.50.30">
    <property type="match status" value="1"/>
</dbReference>
<feature type="domain" description="FecR N-terminal" evidence="3">
    <location>
        <begin position="14"/>
        <end position="55"/>
    </location>
</feature>
<evidence type="ECO:0000313" key="6">
    <source>
        <dbReference type="Proteomes" id="UP001284537"/>
    </source>
</evidence>
<name>A0ABU4UAU7_9GAMM</name>
<evidence type="ECO:0000256" key="1">
    <source>
        <dbReference type="SAM" id="Phobius"/>
    </source>
</evidence>
<dbReference type="InterPro" id="IPR032623">
    <property type="entry name" value="FecR_N"/>
</dbReference>
<dbReference type="Gene3D" id="2.60.120.1440">
    <property type="match status" value="1"/>
</dbReference>
<comment type="caution">
    <text evidence="5">The sequence shown here is derived from an EMBL/GenBank/DDBJ whole genome shotgun (WGS) entry which is preliminary data.</text>
</comment>
<keyword evidence="1" id="KW-1133">Transmembrane helix</keyword>
<evidence type="ECO:0000313" key="5">
    <source>
        <dbReference type="EMBL" id="MDX8126546.1"/>
    </source>
</evidence>
<gene>
    <name evidence="5" type="ORF">QLH52_04585</name>
</gene>
<feature type="domain" description="Protein FecR C-terminal" evidence="4">
    <location>
        <begin position="255"/>
        <end position="319"/>
    </location>
</feature>
<dbReference type="PIRSF" id="PIRSF018266">
    <property type="entry name" value="FecR"/>
    <property type="match status" value="1"/>
</dbReference>
<dbReference type="InterPro" id="IPR006860">
    <property type="entry name" value="FecR"/>
</dbReference>
<feature type="transmembrane region" description="Helical" evidence="1">
    <location>
        <begin position="92"/>
        <end position="111"/>
    </location>
</feature>
<keyword evidence="1" id="KW-0812">Transmembrane</keyword>
<protein>
    <submittedName>
        <fullName evidence="5">FecR family protein</fullName>
    </submittedName>
</protein>
<dbReference type="RefSeq" id="WP_319960708.1">
    <property type="nucleotide sequence ID" value="NZ_JAXARY010000003.1"/>
</dbReference>
<proteinExistence type="predicted"/>